<organism evidence="1 2">
    <name type="scientific">Eretmocerus hayati</name>
    <dbReference type="NCBI Taxonomy" id="131215"/>
    <lineage>
        <taxon>Eukaryota</taxon>
        <taxon>Metazoa</taxon>
        <taxon>Ecdysozoa</taxon>
        <taxon>Arthropoda</taxon>
        <taxon>Hexapoda</taxon>
        <taxon>Insecta</taxon>
        <taxon>Pterygota</taxon>
        <taxon>Neoptera</taxon>
        <taxon>Endopterygota</taxon>
        <taxon>Hymenoptera</taxon>
        <taxon>Apocrita</taxon>
        <taxon>Proctotrupomorpha</taxon>
        <taxon>Chalcidoidea</taxon>
        <taxon>Aphelinidae</taxon>
        <taxon>Aphelininae</taxon>
        <taxon>Eretmocerus</taxon>
    </lineage>
</organism>
<sequence length="246" mass="27638">MARMVLLVLGATILVLNSTVYAGVPSYIRTCGRRNPNFDQCVIDSVDNLLPRLKHGIPELNVPGIEPMEVEEIPLSELKDFRAVAYNVKLSGVSNFKIKFLHVDLEKQQIDLEIIFPKIIMNSDYDVNAKILVPIHEKGPIQTITENVYTKATLKFEKVTRKGKTRIYFPTITAKVVIPDYEAVFMPGSESNPVAQAINSVLVNSRKEIIESMTPNIEKAISAKVLSVSNLVCKNFTYDELFPDRE</sequence>
<gene>
    <name evidence="1" type="ORF">QAD02_004927</name>
</gene>
<accession>A0ACC2NVS7</accession>
<protein>
    <submittedName>
        <fullName evidence="1">Uncharacterized protein</fullName>
    </submittedName>
</protein>
<dbReference type="Proteomes" id="UP001239111">
    <property type="component" value="Chromosome 3"/>
</dbReference>
<dbReference type="EMBL" id="CM056743">
    <property type="protein sequence ID" value="KAJ8673665.1"/>
    <property type="molecule type" value="Genomic_DNA"/>
</dbReference>
<evidence type="ECO:0000313" key="1">
    <source>
        <dbReference type="EMBL" id="KAJ8673665.1"/>
    </source>
</evidence>
<proteinExistence type="predicted"/>
<evidence type="ECO:0000313" key="2">
    <source>
        <dbReference type="Proteomes" id="UP001239111"/>
    </source>
</evidence>
<keyword evidence="2" id="KW-1185">Reference proteome</keyword>
<name>A0ACC2NVS7_9HYME</name>
<reference evidence="1" key="1">
    <citation type="submission" date="2023-04" db="EMBL/GenBank/DDBJ databases">
        <title>A chromosome-level genome assembly of the parasitoid wasp Eretmocerus hayati.</title>
        <authorList>
            <person name="Zhong Y."/>
            <person name="Liu S."/>
            <person name="Liu Y."/>
        </authorList>
    </citation>
    <scope>NUCLEOTIDE SEQUENCE</scope>
    <source>
        <strain evidence="1">ZJU_SS_LIU_2023</strain>
    </source>
</reference>
<comment type="caution">
    <text evidence="1">The sequence shown here is derived from an EMBL/GenBank/DDBJ whole genome shotgun (WGS) entry which is preliminary data.</text>
</comment>